<dbReference type="EMBL" id="JBHUDO010000003">
    <property type="protein sequence ID" value="MFD1647371.1"/>
    <property type="molecule type" value="Genomic_DNA"/>
</dbReference>
<evidence type="ECO:0000313" key="2">
    <source>
        <dbReference type="EMBL" id="MFD1647371.1"/>
    </source>
</evidence>
<dbReference type="InterPro" id="IPR058278">
    <property type="entry name" value="DUF7972"/>
</dbReference>
<dbReference type="RefSeq" id="WP_256400572.1">
    <property type="nucleotide sequence ID" value="NZ_JANHJR010000003.1"/>
</dbReference>
<keyword evidence="3" id="KW-1185">Reference proteome</keyword>
<organism evidence="2 3">
    <name type="scientific">Haloarchaeobius litoreus</name>
    <dbReference type="NCBI Taxonomy" id="755306"/>
    <lineage>
        <taxon>Archaea</taxon>
        <taxon>Methanobacteriati</taxon>
        <taxon>Methanobacteriota</taxon>
        <taxon>Stenosarchaea group</taxon>
        <taxon>Halobacteria</taxon>
        <taxon>Halobacteriales</taxon>
        <taxon>Halorubellaceae</taxon>
        <taxon>Haloarchaeobius</taxon>
    </lineage>
</organism>
<reference evidence="2 3" key="1">
    <citation type="journal article" date="2019" name="Int. J. Syst. Evol. Microbiol.">
        <title>The Global Catalogue of Microorganisms (GCM) 10K type strain sequencing project: providing services to taxonomists for standard genome sequencing and annotation.</title>
        <authorList>
            <consortium name="The Broad Institute Genomics Platform"/>
            <consortium name="The Broad Institute Genome Sequencing Center for Infectious Disease"/>
            <person name="Wu L."/>
            <person name="Ma J."/>
        </authorList>
    </citation>
    <scope>NUCLEOTIDE SEQUENCE [LARGE SCALE GENOMIC DNA]</scope>
    <source>
        <strain evidence="2 3">CGMCC 1.10390</strain>
    </source>
</reference>
<feature type="transmembrane region" description="Helical" evidence="1">
    <location>
        <begin position="62"/>
        <end position="84"/>
    </location>
</feature>
<dbReference type="Pfam" id="PF25927">
    <property type="entry name" value="DUF7972"/>
    <property type="match status" value="1"/>
</dbReference>
<evidence type="ECO:0000256" key="1">
    <source>
        <dbReference type="SAM" id="Phobius"/>
    </source>
</evidence>
<gene>
    <name evidence="2" type="ORF">ACFSBL_16910</name>
</gene>
<feature type="transmembrane region" description="Helical" evidence="1">
    <location>
        <begin position="32"/>
        <end position="56"/>
    </location>
</feature>
<protein>
    <submittedName>
        <fullName evidence="2">Uncharacterized protein</fullName>
    </submittedName>
</protein>
<keyword evidence="1" id="KW-0472">Membrane</keyword>
<comment type="caution">
    <text evidence="2">The sequence shown here is derived from an EMBL/GenBank/DDBJ whole genome shotgun (WGS) entry which is preliminary data.</text>
</comment>
<accession>A0ABD6DRB1</accession>
<evidence type="ECO:0000313" key="3">
    <source>
        <dbReference type="Proteomes" id="UP001597034"/>
    </source>
</evidence>
<keyword evidence="1" id="KW-0812">Transmembrane</keyword>
<sequence length="113" mass="12059">MDEAEGASDDSMRSRAQESSWKLRVLLEANRWVVAAGIAAFVFVGTVVLGLAGSTLGVADVLLVFALANTVAVVPFAILLAYVLRVATVAKRTLSIGPFILRNTDRSFDFDDA</sequence>
<dbReference type="AlphaFoldDB" id="A0ABD6DRB1"/>
<name>A0ABD6DRB1_9EURY</name>
<proteinExistence type="predicted"/>
<dbReference type="Proteomes" id="UP001597034">
    <property type="component" value="Unassembled WGS sequence"/>
</dbReference>
<keyword evidence="1" id="KW-1133">Transmembrane helix</keyword>